<gene>
    <name evidence="1" type="ORF">Q5741_18775</name>
</gene>
<evidence type="ECO:0000313" key="1">
    <source>
        <dbReference type="EMBL" id="MDO7908449.1"/>
    </source>
</evidence>
<comment type="caution">
    <text evidence="1">The sequence shown here is derived from an EMBL/GenBank/DDBJ whole genome shotgun (WGS) entry which is preliminary data.</text>
</comment>
<dbReference type="RefSeq" id="WP_305025669.1">
    <property type="nucleotide sequence ID" value="NZ_JAUQTB010000016.1"/>
</dbReference>
<sequence length="51" mass="5805">MAYYQCRYCDRPAGYMGIPIKVGDELICACGAEWADAKIKVDESEDYFTED</sequence>
<reference evidence="1 2" key="1">
    <citation type="submission" date="2023-07" db="EMBL/GenBank/DDBJ databases">
        <title>Paenibacillus sp. JX-17 nov. isolated from soil.</title>
        <authorList>
            <person name="Wan Y."/>
            <person name="Liu B."/>
        </authorList>
    </citation>
    <scope>NUCLEOTIDE SEQUENCE [LARGE SCALE GENOMIC DNA]</scope>
    <source>
        <strain evidence="1 2">JX-17</strain>
    </source>
</reference>
<name>A0ABT9CGP0_9BACL</name>
<evidence type="ECO:0000313" key="2">
    <source>
        <dbReference type="Proteomes" id="UP001240171"/>
    </source>
</evidence>
<organism evidence="1 2">
    <name type="scientific">Paenibacillus lacisoli</name>
    <dbReference type="NCBI Taxonomy" id="3064525"/>
    <lineage>
        <taxon>Bacteria</taxon>
        <taxon>Bacillati</taxon>
        <taxon>Bacillota</taxon>
        <taxon>Bacilli</taxon>
        <taxon>Bacillales</taxon>
        <taxon>Paenibacillaceae</taxon>
        <taxon>Paenibacillus</taxon>
    </lineage>
</organism>
<protein>
    <submittedName>
        <fullName evidence="1">Uncharacterized protein</fullName>
    </submittedName>
</protein>
<accession>A0ABT9CGP0</accession>
<proteinExistence type="predicted"/>
<keyword evidence="2" id="KW-1185">Reference proteome</keyword>
<dbReference type="EMBL" id="JAUQTB010000016">
    <property type="protein sequence ID" value="MDO7908449.1"/>
    <property type="molecule type" value="Genomic_DNA"/>
</dbReference>
<dbReference type="Proteomes" id="UP001240171">
    <property type="component" value="Unassembled WGS sequence"/>
</dbReference>